<dbReference type="InterPro" id="IPR006317">
    <property type="entry name" value="Ubiquinol_cyt_c_Rdtase_Fe-S-su"/>
</dbReference>
<dbReference type="EC" id="7.1.1.8" evidence="3"/>
<dbReference type="FunFam" id="2.102.10.10:FF:000001">
    <property type="entry name" value="Cytochrome b-c1 complex subunit Rieske, mitochondrial"/>
    <property type="match status" value="1"/>
</dbReference>
<dbReference type="GO" id="GO:0046872">
    <property type="term" value="F:metal ion binding"/>
    <property type="evidence" value="ECO:0007669"/>
    <property type="project" value="UniProtKB-KW"/>
</dbReference>
<evidence type="ECO:0000313" key="18">
    <source>
        <dbReference type="Proteomes" id="UP000660262"/>
    </source>
</evidence>
<dbReference type="EMBL" id="BNJQ01000038">
    <property type="protein sequence ID" value="GHP12063.1"/>
    <property type="molecule type" value="Genomic_DNA"/>
</dbReference>
<dbReference type="InterPro" id="IPR000118">
    <property type="entry name" value="Granulin"/>
</dbReference>
<keyword evidence="15" id="KW-0732">Signal</keyword>
<dbReference type="NCBIfam" id="TIGR01416">
    <property type="entry name" value="Rieske_proteo"/>
    <property type="match status" value="1"/>
</dbReference>
<dbReference type="PROSITE" id="PS51296">
    <property type="entry name" value="RIESKE"/>
    <property type="match status" value="1"/>
</dbReference>
<dbReference type="Gene3D" id="2.10.25.160">
    <property type="entry name" value="Granulin"/>
    <property type="match status" value="1"/>
</dbReference>
<evidence type="ECO:0000313" key="17">
    <source>
        <dbReference type="EMBL" id="GHP12063.1"/>
    </source>
</evidence>
<evidence type="ECO:0000256" key="5">
    <source>
        <dbReference type="ARBA" id="ARBA00022714"/>
    </source>
</evidence>
<keyword evidence="5" id="KW-0001">2Fe-2S</keyword>
<dbReference type="Pfam" id="PF00396">
    <property type="entry name" value="Granulin"/>
    <property type="match status" value="1"/>
</dbReference>
<comment type="catalytic activity">
    <reaction evidence="13">
        <text>a quinol + 2 Fe(III)-[cytochrome c](out) = a quinone + 2 Fe(II)-[cytochrome c](out) + 2 H(+)(out)</text>
        <dbReference type="Rhea" id="RHEA:11484"/>
        <dbReference type="Rhea" id="RHEA-COMP:10350"/>
        <dbReference type="Rhea" id="RHEA-COMP:14399"/>
        <dbReference type="ChEBI" id="CHEBI:15378"/>
        <dbReference type="ChEBI" id="CHEBI:24646"/>
        <dbReference type="ChEBI" id="CHEBI:29033"/>
        <dbReference type="ChEBI" id="CHEBI:29034"/>
        <dbReference type="ChEBI" id="CHEBI:132124"/>
        <dbReference type="EC" id="7.1.1.8"/>
    </reaction>
</comment>
<feature type="chain" id="PRO_5032890922" description="quinol--cytochrome-c reductase" evidence="15">
    <location>
        <begin position="32"/>
        <end position="326"/>
    </location>
</feature>
<keyword evidence="12" id="KW-1015">Disulfide bond</keyword>
<dbReference type="SUPFAM" id="SSF57277">
    <property type="entry name" value="Granulin repeat"/>
    <property type="match status" value="1"/>
</dbReference>
<evidence type="ECO:0000256" key="9">
    <source>
        <dbReference type="ARBA" id="ARBA00023004"/>
    </source>
</evidence>
<comment type="similarity">
    <text evidence="2">Belongs to the Rieske iron-sulfur protein family.</text>
</comment>
<reference evidence="17" key="1">
    <citation type="submission" date="2020-10" db="EMBL/GenBank/DDBJ databases">
        <title>Unveiling of a novel bifunctional photoreceptor, Dualchrome1, isolated from a cosmopolitan green alga.</title>
        <authorList>
            <person name="Suzuki S."/>
            <person name="Kawachi M."/>
        </authorList>
    </citation>
    <scope>NUCLEOTIDE SEQUENCE</scope>
    <source>
        <strain evidence="17">NIES 2893</strain>
    </source>
</reference>
<dbReference type="GO" id="GO:0008234">
    <property type="term" value="F:cysteine-type peptidase activity"/>
    <property type="evidence" value="ECO:0007669"/>
    <property type="project" value="UniProtKB-KW"/>
</dbReference>
<dbReference type="PRINTS" id="PR00162">
    <property type="entry name" value="RIESKE"/>
</dbReference>
<dbReference type="GO" id="GO:0008121">
    <property type="term" value="F:quinol-cytochrome-c reductase activity"/>
    <property type="evidence" value="ECO:0007669"/>
    <property type="project" value="UniProtKB-EC"/>
</dbReference>
<keyword evidence="4" id="KW-0812">Transmembrane</keyword>
<dbReference type="GO" id="GO:0051537">
    <property type="term" value="F:2 iron, 2 sulfur cluster binding"/>
    <property type="evidence" value="ECO:0007669"/>
    <property type="project" value="UniProtKB-KW"/>
</dbReference>
<keyword evidence="7" id="KW-0378">Hydrolase</keyword>
<dbReference type="InterPro" id="IPR004192">
    <property type="entry name" value="Rieske_TM"/>
</dbReference>
<keyword evidence="10" id="KW-0411">Iron-sulfur</keyword>
<evidence type="ECO:0000256" key="6">
    <source>
        <dbReference type="ARBA" id="ARBA00022723"/>
    </source>
</evidence>
<dbReference type="SMART" id="SM00277">
    <property type="entry name" value="GRAN"/>
    <property type="match status" value="1"/>
</dbReference>
<evidence type="ECO:0000256" key="15">
    <source>
        <dbReference type="SAM" id="SignalP"/>
    </source>
</evidence>
<evidence type="ECO:0000256" key="4">
    <source>
        <dbReference type="ARBA" id="ARBA00022692"/>
    </source>
</evidence>
<feature type="signal peptide" evidence="15">
    <location>
        <begin position="1"/>
        <end position="31"/>
    </location>
</feature>
<dbReference type="SUPFAM" id="SSF50022">
    <property type="entry name" value="ISP domain"/>
    <property type="match status" value="1"/>
</dbReference>
<name>A0A830HZ49_9CHLO</name>
<gene>
    <name evidence="17" type="ORF">PPROV_001079000</name>
</gene>
<evidence type="ECO:0000259" key="16">
    <source>
        <dbReference type="PROSITE" id="PS51296"/>
    </source>
</evidence>
<proteinExistence type="inferred from homology"/>
<dbReference type="InterPro" id="IPR037277">
    <property type="entry name" value="Granulin_sf"/>
</dbReference>
<evidence type="ECO:0000256" key="1">
    <source>
        <dbReference type="ARBA" id="ARBA00004434"/>
    </source>
</evidence>
<dbReference type="InterPro" id="IPR014349">
    <property type="entry name" value="Rieske_Fe-S_prot"/>
</dbReference>
<evidence type="ECO:0000256" key="11">
    <source>
        <dbReference type="ARBA" id="ARBA00023136"/>
    </source>
</evidence>
<keyword evidence="9" id="KW-0408">Iron</keyword>
<dbReference type="Proteomes" id="UP000660262">
    <property type="component" value="Unassembled WGS sequence"/>
</dbReference>
<dbReference type="InterPro" id="IPR017941">
    <property type="entry name" value="Rieske_2Fe-2S"/>
</dbReference>
<keyword evidence="6" id="KW-0479">Metal-binding</keyword>
<comment type="cofactor">
    <cofactor evidence="14">
        <name>[2Fe-2S] cluster</name>
        <dbReference type="ChEBI" id="CHEBI:190135"/>
    </cofactor>
</comment>
<accession>A0A830HZ49</accession>
<dbReference type="InterPro" id="IPR005805">
    <property type="entry name" value="Rieske_Fe-S_prot_C"/>
</dbReference>
<dbReference type="OrthoDB" id="1637982at2759"/>
<keyword evidence="7" id="KW-0645">Protease</keyword>
<evidence type="ECO:0000256" key="14">
    <source>
        <dbReference type="ARBA" id="ARBA00034078"/>
    </source>
</evidence>
<comment type="caution">
    <text evidence="17">The sequence shown here is derived from an EMBL/GenBank/DDBJ whole genome shotgun (WGS) entry which is preliminary data.</text>
</comment>
<sequence>MAFKAWISVKAHLILRALLVLTSQCVQNCVAAEKQCDATHSCPADTTCCCVMPIGVDICVSWGCCPLPGATCCPDHRHCCPANLPICDEVAIGLDAAHTEYSVSLVNIPFAAQAQTRRSYGELASYPPTVPVNVDAALKNPSNIIDYDDSNHERFPPGDHNKRAFTYFVLTGGRFIYASAIRLAILKFVLSMSASKDVLALASLEVDLSAIDEGNTVTVKWRGKPVFIRHRTAKEIENSNEVTKAELRDAQLDSERVVNPEWLIVIGVCTHLGCVPLANAGEYGGWFCPCHGSHYDVSGRIRKGPAPYNLEVPDYKFLTDTNVLIG</sequence>
<comment type="subcellular location">
    <subcellularLocation>
        <location evidence="1">Mitochondrion inner membrane</location>
        <topology evidence="1">Single-pass membrane protein</topology>
    </subcellularLocation>
</comment>
<keyword evidence="8" id="KW-1133">Transmembrane helix</keyword>
<dbReference type="SUPFAM" id="SSF81502">
    <property type="entry name" value="ISP transmembrane anchor"/>
    <property type="match status" value="1"/>
</dbReference>
<evidence type="ECO:0000256" key="7">
    <source>
        <dbReference type="ARBA" id="ARBA00022807"/>
    </source>
</evidence>
<evidence type="ECO:0000256" key="8">
    <source>
        <dbReference type="ARBA" id="ARBA00022989"/>
    </source>
</evidence>
<keyword evidence="11" id="KW-0472">Membrane</keyword>
<dbReference type="AlphaFoldDB" id="A0A830HZ49"/>
<dbReference type="Gene3D" id="2.102.10.10">
    <property type="entry name" value="Rieske [2Fe-2S] iron-sulphur domain"/>
    <property type="match status" value="1"/>
</dbReference>
<evidence type="ECO:0000256" key="10">
    <source>
        <dbReference type="ARBA" id="ARBA00023014"/>
    </source>
</evidence>
<feature type="domain" description="Rieske" evidence="16">
    <location>
        <begin position="229"/>
        <end position="324"/>
    </location>
</feature>
<organism evidence="17 18">
    <name type="scientific">Pycnococcus provasolii</name>
    <dbReference type="NCBI Taxonomy" id="41880"/>
    <lineage>
        <taxon>Eukaryota</taxon>
        <taxon>Viridiplantae</taxon>
        <taxon>Chlorophyta</taxon>
        <taxon>Pseudoscourfieldiophyceae</taxon>
        <taxon>Pseudoscourfieldiales</taxon>
        <taxon>Pycnococcaceae</taxon>
        <taxon>Pycnococcus</taxon>
    </lineage>
</organism>
<dbReference type="Pfam" id="PF02921">
    <property type="entry name" value="UCR_TM"/>
    <property type="match status" value="1"/>
</dbReference>
<dbReference type="PANTHER" id="PTHR10134">
    <property type="entry name" value="CYTOCHROME B-C1 COMPLEX SUBUNIT RIESKE, MITOCHONDRIAL"/>
    <property type="match status" value="1"/>
</dbReference>
<dbReference type="CDD" id="cd03470">
    <property type="entry name" value="Rieske_cytochrome_bc1"/>
    <property type="match status" value="1"/>
</dbReference>
<dbReference type="InterPro" id="IPR036922">
    <property type="entry name" value="Rieske_2Fe-2S_sf"/>
</dbReference>
<dbReference type="Pfam" id="PF00355">
    <property type="entry name" value="Rieske"/>
    <property type="match status" value="1"/>
</dbReference>
<evidence type="ECO:0000256" key="13">
    <source>
        <dbReference type="ARBA" id="ARBA00029351"/>
    </source>
</evidence>
<keyword evidence="18" id="KW-1185">Reference proteome</keyword>
<evidence type="ECO:0000256" key="12">
    <source>
        <dbReference type="ARBA" id="ARBA00023157"/>
    </source>
</evidence>
<dbReference type="GO" id="GO:0005743">
    <property type="term" value="C:mitochondrial inner membrane"/>
    <property type="evidence" value="ECO:0007669"/>
    <property type="project" value="UniProtKB-SubCell"/>
</dbReference>
<evidence type="ECO:0000256" key="2">
    <source>
        <dbReference type="ARBA" id="ARBA00010651"/>
    </source>
</evidence>
<keyword evidence="7" id="KW-0788">Thiol protease</keyword>
<protein>
    <recommendedName>
        <fullName evidence="3">quinol--cytochrome-c reductase</fullName>
        <ecNumber evidence="3">7.1.1.8</ecNumber>
    </recommendedName>
</protein>
<evidence type="ECO:0000256" key="3">
    <source>
        <dbReference type="ARBA" id="ARBA00012951"/>
    </source>
</evidence>